<evidence type="ECO:0000313" key="3">
    <source>
        <dbReference type="EMBL" id="AKP53018.1"/>
    </source>
</evidence>
<dbReference type="InterPro" id="IPR001296">
    <property type="entry name" value="Glyco_trans_1"/>
</dbReference>
<dbReference type="RefSeq" id="WP_048643172.1">
    <property type="nucleotide sequence ID" value="NZ_CP012040.1"/>
</dbReference>
<dbReference type="CDD" id="cd03811">
    <property type="entry name" value="GT4_GT28_WabH-like"/>
    <property type="match status" value="1"/>
</dbReference>
<dbReference type="PANTHER" id="PTHR45947">
    <property type="entry name" value="SULFOQUINOVOSYL TRANSFERASE SQD2"/>
    <property type="match status" value="1"/>
</dbReference>
<gene>
    <name evidence="3" type="ORF">CA2015_3641</name>
</gene>
<dbReference type="EMBL" id="CP012040">
    <property type="protein sequence ID" value="AKP53018.1"/>
    <property type="molecule type" value="Genomic_DNA"/>
</dbReference>
<dbReference type="Proteomes" id="UP000036520">
    <property type="component" value="Chromosome"/>
</dbReference>
<evidence type="ECO:0000259" key="1">
    <source>
        <dbReference type="Pfam" id="PF00534"/>
    </source>
</evidence>
<feature type="domain" description="Glycosyl transferase family 1" evidence="1">
    <location>
        <begin position="178"/>
        <end position="323"/>
    </location>
</feature>
<feature type="domain" description="Glycosyltransferase subfamily 4-like N-terminal" evidence="2">
    <location>
        <begin position="55"/>
        <end position="165"/>
    </location>
</feature>
<evidence type="ECO:0000259" key="2">
    <source>
        <dbReference type="Pfam" id="PF13439"/>
    </source>
</evidence>
<protein>
    <recommendedName>
        <fullName evidence="5">Glycosyl transferase group 1</fullName>
    </recommendedName>
</protein>
<dbReference type="Pfam" id="PF13439">
    <property type="entry name" value="Glyco_transf_4"/>
    <property type="match status" value="1"/>
</dbReference>
<dbReference type="Gene3D" id="3.40.50.2000">
    <property type="entry name" value="Glycogen Phosphorylase B"/>
    <property type="match status" value="2"/>
</dbReference>
<dbReference type="InterPro" id="IPR050194">
    <property type="entry name" value="Glycosyltransferase_grp1"/>
</dbReference>
<evidence type="ECO:0008006" key="5">
    <source>
        <dbReference type="Google" id="ProtNLM"/>
    </source>
</evidence>
<accession>A0A0H4PJC0</accession>
<dbReference type="InterPro" id="IPR028098">
    <property type="entry name" value="Glyco_trans_4-like_N"/>
</dbReference>
<dbReference type="KEGG" id="camu:CA2015_3641"/>
<organism evidence="3 4">
    <name type="scientific">Cyclobacterium amurskyense</name>
    <dbReference type="NCBI Taxonomy" id="320787"/>
    <lineage>
        <taxon>Bacteria</taxon>
        <taxon>Pseudomonadati</taxon>
        <taxon>Bacteroidota</taxon>
        <taxon>Cytophagia</taxon>
        <taxon>Cytophagales</taxon>
        <taxon>Cyclobacteriaceae</taxon>
        <taxon>Cyclobacterium</taxon>
    </lineage>
</organism>
<evidence type="ECO:0000313" key="4">
    <source>
        <dbReference type="Proteomes" id="UP000036520"/>
    </source>
</evidence>
<name>A0A0H4PJC0_9BACT</name>
<dbReference type="AlphaFoldDB" id="A0A0H4PJC0"/>
<dbReference type="PANTHER" id="PTHR45947:SF3">
    <property type="entry name" value="SULFOQUINOVOSYL TRANSFERASE SQD2"/>
    <property type="match status" value="1"/>
</dbReference>
<sequence length="356" mass="40699">MKILRITTYLDFGGQEKQYISFTNSKNNFKYSYVFASIGKGGYSENDIRQKGFDVKVFNENPSFMNLKFTFILYKWLKKLKPDLVHTAAGEANFHGIIAAKLAGVKFVVAEEIGFPNHSVKARIIFSFLYRFVNRVVCVSNAVKNYLIKLGEISSETGYVIYNPVSKLPLVKRTFQPYFTIVTVGRLDRVKNQNLLIEAIANFKNEEIKLIIVGDGPDRKYLEKQIIRFKLENQVLITGFIPDPEHYLAKADLFVLPSISEGFGIAVIEAMQFGIPCLCTNVGGISEFITDAYNGWLFDPNNKNEFQSKLKGILEMDSDLRKKVAFQGMNSVEKRFTELKYVENVENLYHSIFETR</sequence>
<dbReference type="Pfam" id="PF00534">
    <property type="entry name" value="Glycos_transf_1"/>
    <property type="match status" value="1"/>
</dbReference>
<keyword evidence="4" id="KW-1185">Reference proteome</keyword>
<dbReference type="SUPFAM" id="SSF53756">
    <property type="entry name" value="UDP-Glycosyltransferase/glycogen phosphorylase"/>
    <property type="match status" value="1"/>
</dbReference>
<reference evidence="3 4" key="1">
    <citation type="submission" date="2015-07" db="EMBL/GenBank/DDBJ databases">
        <authorList>
            <person name="Kim K.M."/>
        </authorList>
    </citation>
    <scope>NUCLEOTIDE SEQUENCE [LARGE SCALE GENOMIC DNA]</scope>
    <source>
        <strain evidence="3 4">KCTC 12363</strain>
    </source>
</reference>
<dbReference type="STRING" id="320787.CA2015_3641"/>
<dbReference type="GO" id="GO:0016757">
    <property type="term" value="F:glycosyltransferase activity"/>
    <property type="evidence" value="ECO:0007669"/>
    <property type="project" value="InterPro"/>
</dbReference>
<proteinExistence type="predicted"/>